<dbReference type="OrthoDB" id="5415111at2"/>
<reference evidence="2 3" key="1">
    <citation type="journal article" date="2007" name="Genome Res.">
        <title>Genome characteristics of facultatively symbiotic Frankia sp. strains reflect host range and host plant biogeography.</title>
        <authorList>
            <person name="Normand P."/>
            <person name="Lapierre P."/>
            <person name="Tisa L.S."/>
            <person name="Gogarten J.P."/>
            <person name="Alloisio N."/>
            <person name="Bagnarol E."/>
            <person name="Bassi C.A."/>
            <person name="Berry A.M."/>
            <person name="Bickhart D.M."/>
            <person name="Choisne N."/>
            <person name="Couloux A."/>
            <person name="Cournoyer B."/>
            <person name="Cruveiller S."/>
            <person name="Daubin V."/>
            <person name="Demange N."/>
            <person name="Francino M.P."/>
            <person name="Goltsman E."/>
            <person name="Huang Y."/>
            <person name="Kopp O.R."/>
            <person name="Labarre L."/>
            <person name="Lapidus A."/>
            <person name="Lavire C."/>
            <person name="Marechal J."/>
            <person name="Martinez M."/>
            <person name="Mastronunzio J.E."/>
            <person name="Mullin B.C."/>
            <person name="Niemann J."/>
            <person name="Pujic P."/>
            <person name="Rawnsley T."/>
            <person name="Rouy Z."/>
            <person name="Schenowitz C."/>
            <person name="Sellstedt A."/>
            <person name="Tavares F."/>
            <person name="Tomkins J.P."/>
            <person name="Vallenet D."/>
            <person name="Valverde C."/>
            <person name="Wall L.G."/>
            <person name="Wang Y."/>
            <person name="Medigue C."/>
            <person name="Benson D.R."/>
        </authorList>
    </citation>
    <scope>NUCLEOTIDE SEQUENCE [LARGE SCALE GENOMIC DNA]</scope>
    <source>
        <strain evidence="3">DSM 45818 / CECT 9043 / CcI3</strain>
    </source>
</reference>
<evidence type="ECO:0000313" key="3">
    <source>
        <dbReference type="Proteomes" id="UP000001937"/>
    </source>
</evidence>
<dbReference type="HOGENOM" id="CLU_116276_0_0_11"/>
<feature type="domain" description="FAS1-like dehydratase" evidence="1">
    <location>
        <begin position="7"/>
        <end position="137"/>
    </location>
</feature>
<name>Q2JFJ4_FRACC</name>
<proteinExistence type="predicted"/>
<dbReference type="Proteomes" id="UP000001937">
    <property type="component" value="Chromosome"/>
</dbReference>
<dbReference type="eggNOG" id="COG2030">
    <property type="taxonomic scope" value="Bacteria"/>
</dbReference>
<dbReference type="SUPFAM" id="SSF54637">
    <property type="entry name" value="Thioesterase/thiol ester dehydrase-isomerase"/>
    <property type="match status" value="1"/>
</dbReference>
<accession>Q2JFJ4</accession>
<dbReference type="KEGG" id="fra:Francci3_0564"/>
<gene>
    <name evidence="2" type="ordered locus">Francci3_0564</name>
</gene>
<dbReference type="InterPro" id="IPR016709">
    <property type="entry name" value="HadA-like"/>
</dbReference>
<dbReference type="CDD" id="cd03441">
    <property type="entry name" value="R_hydratase_like"/>
    <property type="match status" value="1"/>
</dbReference>
<dbReference type="Gene3D" id="3.10.129.10">
    <property type="entry name" value="Hotdog Thioesterase"/>
    <property type="match status" value="1"/>
</dbReference>
<dbReference type="PIRSF" id="PIRSF018072">
    <property type="entry name" value="UCP018072"/>
    <property type="match status" value="1"/>
</dbReference>
<protein>
    <recommendedName>
        <fullName evidence="1">FAS1-like dehydratase domain-containing protein</fullName>
    </recommendedName>
</protein>
<dbReference type="Pfam" id="PF13452">
    <property type="entry name" value="FAS1_DH_region"/>
    <property type="match status" value="1"/>
</dbReference>
<evidence type="ECO:0000259" key="1">
    <source>
        <dbReference type="Pfam" id="PF13452"/>
    </source>
</evidence>
<dbReference type="InterPro" id="IPR039569">
    <property type="entry name" value="FAS1-like_DH_region"/>
</dbReference>
<dbReference type="PhylomeDB" id="Q2JFJ4"/>
<dbReference type="RefSeq" id="WP_011435023.1">
    <property type="nucleotide sequence ID" value="NC_007777.1"/>
</dbReference>
<sequence>MPLNQDFVGRSSVSPAPFQVGREHIRRFAEAIGDDNPLYHDLEAAKAAGYPDLVAPPTFLITVIPGTLGVPTDDPELGLDFSLVVHGEERFVLLRPVVAGDELICTSTLTGIRSVGTNEVLVVNYQFATIYGEQVATGVCGLVSRGTAPPRRQ</sequence>
<dbReference type="AlphaFoldDB" id="Q2JFJ4"/>
<evidence type="ECO:0000313" key="2">
    <source>
        <dbReference type="EMBL" id="ABD09948.1"/>
    </source>
</evidence>
<dbReference type="EMBL" id="CP000249">
    <property type="protein sequence ID" value="ABD09948.1"/>
    <property type="molecule type" value="Genomic_DNA"/>
</dbReference>
<keyword evidence="3" id="KW-1185">Reference proteome</keyword>
<dbReference type="InterPro" id="IPR029069">
    <property type="entry name" value="HotDog_dom_sf"/>
</dbReference>
<dbReference type="STRING" id="106370.Francci3_0564"/>
<organism evidence="2 3">
    <name type="scientific">Frankia casuarinae (strain DSM 45818 / CECT 9043 / HFP020203 / CcI3)</name>
    <dbReference type="NCBI Taxonomy" id="106370"/>
    <lineage>
        <taxon>Bacteria</taxon>
        <taxon>Bacillati</taxon>
        <taxon>Actinomycetota</taxon>
        <taxon>Actinomycetes</taxon>
        <taxon>Frankiales</taxon>
        <taxon>Frankiaceae</taxon>
        <taxon>Frankia</taxon>
    </lineage>
</organism>